<name>A0A167QQN3_9HYPO</name>
<dbReference type="PANTHER" id="PTHR14209">
    <property type="entry name" value="ISOAMYL ACETATE-HYDROLYZING ESTERASE 1"/>
    <property type="match status" value="1"/>
</dbReference>
<dbReference type="Proteomes" id="UP000076874">
    <property type="component" value="Unassembled WGS sequence"/>
</dbReference>
<evidence type="ECO:0000313" key="3">
    <source>
        <dbReference type="Proteomes" id="UP000076874"/>
    </source>
</evidence>
<dbReference type="CDD" id="cd01838">
    <property type="entry name" value="Isoamyl_acetate_hydrolase_like"/>
    <property type="match status" value="1"/>
</dbReference>
<dbReference type="STRING" id="1081102.A0A167QQN3"/>
<sequence>MAAPYPQVVLFGDSLFQGAAPLQDGFSLQAALQAHCIRRFDVVNRGLAGYNTSQALRVLPSIIPAPPPAAAASYTPTLAYFVVLLGANDAALPTKELNQHVDMEEYAANLRAILTHPHVQAYKPGKILVVTPPPVDGIRLGEYERLTEGPPDAAASRQARITAAYAETARRVAKSVPGAVVVDLWKALMDVAVARTPGFDPAANGGLLLGDEEGGQQGYLTQLLTDGLHLSGEGYRILFEELRAHIEPEHPNKKNDDDTAEGWVYAEWRKAPWHEKDKQHAKEE</sequence>
<organism evidence="2 3">
    <name type="scientific">Niveomyces insectorum RCEF 264</name>
    <dbReference type="NCBI Taxonomy" id="1081102"/>
    <lineage>
        <taxon>Eukaryota</taxon>
        <taxon>Fungi</taxon>
        <taxon>Dikarya</taxon>
        <taxon>Ascomycota</taxon>
        <taxon>Pezizomycotina</taxon>
        <taxon>Sordariomycetes</taxon>
        <taxon>Hypocreomycetidae</taxon>
        <taxon>Hypocreales</taxon>
        <taxon>Cordycipitaceae</taxon>
        <taxon>Niveomyces</taxon>
    </lineage>
</organism>
<dbReference type="EMBL" id="AZHD01000013">
    <property type="protein sequence ID" value="OAA57857.1"/>
    <property type="molecule type" value="Genomic_DNA"/>
</dbReference>
<dbReference type="GO" id="GO:0016787">
    <property type="term" value="F:hydrolase activity"/>
    <property type="evidence" value="ECO:0007669"/>
    <property type="project" value="UniProtKB-KW"/>
</dbReference>
<keyword evidence="2" id="KW-0378">Hydrolase</keyword>
<dbReference type="InterPro" id="IPR036514">
    <property type="entry name" value="SGNH_hydro_sf"/>
</dbReference>
<protein>
    <submittedName>
        <fullName evidence="2">Ubiquitin carboxyl-terminal hydrolase 19</fullName>
    </submittedName>
</protein>
<comment type="caution">
    <text evidence="2">The sequence shown here is derived from an EMBL/GenBank/DDBJ whole genome shotgun (WGS) entry which is preliminary data.</text>
</comment>
<accession>A0A167QQN3</accession>
<proteinExistence type="predicted"/>
<dbReference type="AlphaFoldDB" id="A0A167QQN3"/>
<dbReference type="InterPro" id="IPR013830">
    <property type="entry name" value="SGNH_hydro"/>
</dbReference>
<evidence type="ECO:0000259" key="1">
    <source>
        <dbReference type="Pfam" id="PF13472"/>
    </source>
</evidence>
<keyword evidence="3" id="KW-1185">Reference proteome</keyword>
<dbReference type="OrthoDB" id="671439at2759"/>
<dbReference type="PANTHER" id="PTHR14209:SF19">
    <property type="entry name" value="ISOAMYL ACETATE-HYDROLYZING ESTERASE 1 HOMOLOG"/>
    <property type="match status" value="1"/>
</dbReference>
<dbReference type="Pfam" id="PF13472">
    <property type="entry name" value="Lipase_GDSL_2"/>
    <property type="match status" value="1"/>
</dbReference>
<feature type="domain" description="SGNH hydrolase-type esterase" evidence="1">
    <location>
        <begin position="10"/>
        <end position="237"/>
    </location>
</feature>
<gene>
    <name evidence="2" type="ORF">SPI_06742</name>
</gene>
<dbReference type="InterPro" id="IPR045136">
    <property type="entry name" value="Iah1-like"/>
</dbReference>
<evidence type="ECO:0000313" key="2">
    <source>
        <dbReference type="EMBL" id="OAA57857.1"/>
    </source>
</evidence>
<dbReference type="SUPFAM" id="SSF52266">
    <property type="entry name" value="SGNH hydrolase"/>
    <property type="match status" value="1"/>
</dbReference>
<reference evidence="2 3" key="1">
    <citation type="journal article" date="2016" name="Genome Biol. Evol.">
        <title>Divergent and convergent evolution of fungal pathogenicity.</title>
        <authorList>
            <person name="Shang Y."/>
            <person name="Xiao G."/>
            <person name="Zheng P."/>
            <person name="Cen K."/>
            <person name="Zhan S."/>
            <person name="Wang C."/>
        </authorList>
    </citation>
    <scope>NUCLEOTIDE SEQUENCE [LARGE SCALE GENOMIC DNA]</scope>
    <source>
        <strain evidence="2 3">RCEF 264</strain>
    </source>
</reference>
<dbReference type="Gene3D" id="3.40.50.1110">
    <property type="entry name" value="SGNH hydrolase"/>
    <property type="match status" value="1"/>
</dbReference>